<gene>
    <name evidence="1" type="primary">ORFy</name>
</gene>
<protein>
    <submittedName>
        <fullName evidence="1">Uncharacterized protein</fullName>
    </submittedName>
</protein>
<organism evidence="1">
    <name type="scientific">Chaerephon bat coronavirus/Kenya/KY41/2006</name>
    <dbReference type="NCBI Taxonomy" id="983923"/>
    <lineage>
        <taxon>Viruses</taxon>
        <taxon>Riboviria</taxon>
        <taxon>Orthornavirae</taxon>
        <taxon>Pisuviricota</taxon>
        <taxon>Pisoniviricetes</taxon>
        <taxon>Nidovirales</taxon>
        <taxon>Cornidovirineae</taxon>
        <taxon>Coronaviridae</taxon>
        <taxon>Orthocoronavirinae</taxon>
        <taxon>Alphacoronavirus</taxon>
    </lineage>
</organism>
<dbReference type="EMBL" id="HQ728481">
    <property type="protein sequence ID" value="ADX59464.1"/>
    <property type="molecule type" value="Genomic_RNA"/>
</dbReference>
<reference evidence="1" key="2">
    <citation type="journal article" date="2012" name="Virus Res.">
        <title>Genomic characterization of seven distinct bat coronaviruses in Kenya.</title>
        <authorList>
            <person name="Tao Y."/>
            <person name="Tang K."/>
            <person name="Shi M."/>
            <person name="Conrardy C."/>
            <person name="Li K.S."/>
            <person name="Lau S.K."/>
            <person name="Anderson L.J."/>
            <person name="Tong S."/>
        </authorList>
    </citation>
    <scope>NUCLEOTIDE SEQUENCE</scope>
    <source>
        <strain evidence="1">BtKY41</strain>
    </source>
</reference>
<proteinExistence type="predicted"/>
<sequence length="64" mass="7228">MFMFHRNARGLGPLNLACCVPLVLLKIPRVCTLASSKTSLTPRMRTACLLVCMSFQIETWLLFL</sequence>
<name>F1DAY9_9ALPC</name>
<accession>F1DAY9</accession>
<reference evidence="1" key="1">
    <citation type="journal article" date="2009" name="Emerg. Infect. Dis.">
        <title>Detection of novel SARS-like and other coronaviruses in bats from Kenya.</title>
        <authorList>
            <person name="Tong S."/>
            <person name="Conrardy C."/>
            <person name="Ruone S."/>
            <person name="Kuzmin I.V."/>
            <person name="Guo X."/>
            <person name="Tao Y."/>
            <person name="Niezgoda M."/>
            <person name="Haynes L."/>
            <person name="Agwanda B."/>
            <person name="Breiman R.F."/>
            <person name="Anderson L.J."/>
            <person name="Rupprecht C.E."/>
        </authorList>
    </citation>
    <scope>NUCLEOTIDE SEQUENCE</scope>
    <source>
        <strain evidence="1">BtKY41</strain>
    </source>
</reference>
<evidence type="ECO:0000313" key="1">
    <source>
        <dbReference type="EMBL" id="ADX59464.1"/>
    </source>
</evidence>